<sequence>MLKKTFLIFLAISAVFISSCKKEKSLKVSEALASSGSEPGENVPEKLKKISADTKAYLEGKNIVVILGYGYNDEANISKITQSLNNNFGIETEEKPALISVFVYPADFMVAGKERISSLADRIEDKNLAGMVILGAPEGLHIAMSKIQDKFEDGKIPYPVFTFFSQDDVLGSESTSDFVLDYAHKAGVLEDEVTDYIPDFDATQILTNAISSMIELREPLKADAALMPFVQKLLEKNRTLVHYVDGETGLQSINHFIFE</sequence>
<evidence type="ECO:0000313" key="1">
    <source>
        <dbReference type="EMBL" id="MBB5224796.1"/>
    </source>
</evidence>
<dbReference type="AlphaFoldDB" id="A0A7W8G6U4"/>
<dbReference type="PROSITE" id="PS51257">
    <property type="entry name" value="PROKAR_LIPOPROTEIN"/>
    <property type="match status" value="1"/>
</dbReference>
<organism evidence="1 2">
    <name type="scientific">Treponema ruminis</name>
    <dbReference type="NCBI Taxonomy" id="744515"/>
    <lineage>
        <taxon>Bacteria</taxon>
        <taxon>Pseudomonadati</taxon>
        <taxon>Spirochaetota</taxon>
        <taxon>Spirochaetia</taxon>
        <taxon>Spirochaetales</taxon>
        <taxon>Treponemataceae</taxon>
        <taxon>Treponema</taxon>
    </lineage>
</organism>
<name>A0A7W8G6U4_9SPIR</name>
<accession>A0A7W8G6U4</accession>
<dbReference type="RefSeq" id="WP_184656439.1">
    <property type="nucleotide sequence ID" value="NZ_JACHFQ010000001.1"/>
</dbReference>
<proteinExistence type="predicted"/>
<dbReference type="Proteomes" id="UP000518887">
    <property type="component" value="Unassembled WGS sequence"/>
</dbReference>
<comment type="caution">
    <text evidence="1">The sequence shown here is derived from an EMBL/GenBank/DDBJ whole genome shotgun (WGS) entry which is preliminary data.</text>
</comment>
<protein>
    <recommendedName>
        <fullName evidence="3">Lipoprotein</fullName>
    </recommendedName>
</protein>
<reference evidence="1 2" key="1">
    <citation type="submission" date="2020-08" db="EMBL/GenBank/DDBJ databases">
        <title>Genomic Encyclopedia of Type Strains, Phase IV (KMG-IV): sequencing the most valuable type-strain genomes for metagenomic binning, comparative biology and taxonomic classification.</title>
        <authorList>
            <person name="Goeker M."/>
        </authorList>
    </citation>
    <scope>NUCLEOTIDE SEQUENCE [LARGE SCALE GENOMIC DNA]</scope>
    <source>
        <strain evidence="1 2">DSM 103462</strain>
    </source>
</reference>
<gene>
    <name evidence="1" type="ORF">HNP76_000136</name>
</gene>
<evidence type="ECO:0008006" key="3">
    <source>
        <dbReference type="Google" id="ProtNLM"/>
    </source>
</evidence>
<dbReference type="EMBL" id="JACHFQ010000001">
    <property type="protein sequence ID" value="MBB5224796.1"/>
    <property type="molecule type" value="Genomic_DNA"/>
</dbReference>
<keyword evidence="2" id="KW-1185">Reference proteome</keyword>
<evidence type="ECO:0000313" key="2">
    <source>
        <dbReference type="Proteomes" id="UP000518887"/>
    </source>
</evidence>